<evidence type="ECO:0000256" key="2">
    <source>
        <dbReference type="SAM" id="Phobius"/>
    </source>
</evidence>
<feature type="transmembrane region" description="Helical" evidence="2">
    <location>
        <begin position="262"/>
        <end position="282"/>
    </location>
</feature>
<protein>
    <submittedName>
        <fullName evidence="3">MOB kinase activator 3B</fullName>
    </submittedName>
</protein>
<name>A0A3N0Z604_ANAGA</name>
<sequence length="303" mass="35008">MSIALKQVFNKDKTFRPKRRFEPGTQRFELHKRAQASLNSAVDLKASVQLPHGEDLNDWVAVHVVDFFNRINLIYGTVCEFCTEKSCPMMSGGPRYEYRWQDEQKYKKPTPLPAPQYMNLLMDWIEMQINNEDIFPTSIGIPFPKNFIQICKKILCRLFRVFVHVYIHHFDRILLMGAEAHVNTCYKHFYYFATELNLIDRKELEPLVCLPEREIFSLEFIMGEKHASSGPPLCVQLFSALALVCFGLYCIVKGVSFGLFNWWYILGAACLLATAFAAFRVYEVCVIMAQREMAEGDPCGTLP</sequence>
<feature type="binding site" evidence="1">
    <location>
        <position position="169"/>
    </location>
    <ligand>
        <name>Zn(2+)</name>
        <dbReference type="ChEBI" id="CHEBI:29105"/>
    </ligand>
</feature>
<dbReference type="InterPro" id="IPR005301">
    <property type="entry name" value="MOB_kinase_act_fam"/>
</dbReference>
<comment type="caution">
    <text evidence="3">The sequence shown here is derived from an EMBL/GenBank/DDBJ whole genome shotgun (WGS) entry which is preliminary data.</text>
</comment>
<keyword evidence="3" id="KW-0418">Kinase</keyword>
<evidence type="ECO:0000313" key="4">
    <source>
        <dbReference type="Proteomes" id="UP000281406"/>
    </source>
</evidence>
<feature type="transmembrane region" description="Helical" evidence="2">
    <location>
        <begin position="233"/>
        <end position="256"/>
    </location>
</feature>
<dbReference type="FunFam" id="1.20.140.30:FF:000001">
    <property type="entry name" value="MOB kinase activator 1A"/>
    <property type="match status" value="1"/>
</dbReference>
<keyword evidence="2" id="KW-1133">Transmembrane helix</keyword>
<keyword evidence="1" id="KW-0862">Zinc</keyword>
<dbReference type="InterPro" id="IPR036703">
    <property type="entry name" value="MOB_kinase_act_sf"/>
</dbReference>
<dbReference type="EMBL" id="RJVU01007700">
    <property type="protein sequence ID" value="ROL53897.1"/>
    <property type="molecule type" value="Genomic_DNA"/>
</dbReference>
<feature type="binding site" evidence="1">
    <location>
        <position position="87"/>
    </location>
    <ligand>
        <name>Zn(2+)</name>
        <dbReference type="ChEBI" id="CHEBI:29105"/>
    </ligand>
</feature>
<evidence type="ECO:0000313" key="3">
    <source>
        <dbReference type="EMBL" id="ROL53897.1"/>
    </source>
</evidence>
<dbReference type="Gene3D" id="1.20.140.30">
    <property type="entry name" value="MOB kinase activator"/>
    <property type="match status" value="1"/>
</dbReference>
<dbReference type="PANTHER" id="PTHR22599">
    <property type="entry name" value="MPS ONE BINDER KINASE ACTIVATOR-LIKE MOB"/>
    <property type="match status" value="1"/>
</dbReference>
<dbReference type="OrthoDB" id="8170117at2759"/>
<evidence type="ECO:0000256" key="1">
    <source>
        <dbReference type="PIRSR" id="PIRSR605301-1"/>
    </source>
</evidence>
<dbReference type="AlphaFoldDB" id="A0A3N0Z604"/>
<keyword evidence="3" id="KW-0808">Transferase</keyword>
<organism evidence="3 4">
    <name type="scientific">Anabarilius grahami</name>
    <name type="common">Kanglang fish</name>
    <name type="synonym">Barilius grahami</name>
    <dbReference type="NCBI Taxonomy" id="495550"/>
    <lineage>
        <taxon>Eukaryota</taxon>
        <taxon>Metazoa</taxon>
        <taxon>Chordata</taxon>
        <taxon>Craniata</taxon>
        <taxon>Vertebrata</taxon>
        <taxon>Euteleostomi</taxon>
        <taxon>Actinopterygii</taxon>
        <taxon>Neopterygii</taxon>
        <taxon>Teleostei</taxon>
        <taxon>Ostariophysi</taxon>
        <taxon>Cypriniformes</taxon>
        <taxon>Xenocyprididae</taxon>
        <taxon>Xenocypridinae</taxon>
        <taxon>Xenocypridinae incertae sedis</taxon>
        <taxon>Anabarilius</taxon>
    </lineage>
</organism>
<dbReference type="GO" id="GO:0016301">
    <property type="term" value="F:kinase activity"/>
    <property type="evidence" value="ECO:0007669"/>
    <property type="project" value="UniProtKB-KW"/>
</dbReference>
<dbReference type="Pfam" id="PF03637">
    <property type="entry name" value="Mob1_phocein"/>
    <property type="match status" value="1"/>
</dbReference>
<keyword evidence="4" id="KW-1185">Reference proteome</keyword>
<reference evidence="3 4" key="1">
    <citation type="submission" date="2018-10" db="EMBL/GenBank/DDBJ databases">
        <title>Genome assembly for a Yunnan-Guizhou Plateau 3E fish, Anabarilius grahami (Regan), and its evolutionary and genetic applications.</title>
        <authorList>
            <person name="Jiang W."/>
        </authorList>
    </citation>
    <scope>NUCLEOTIDE SEQUENCE [LARGE SCALE GENOMIC DNA]</scope>
    <source>
        <strain evidence="3">AG-KIZ</strain>
        <tissue evidence="3">Muscle</tissue>
    </source>
</reference>
<keyword evidence="2" id="KW-0812">Transmembrane</keyword>
<keyword evidence="1" id="KW-0479">Metal-binding</keyword>
<accession>A0A3N0Z604</accession>
<dbReference type="SMART" id="SM01388">
    <property type="entry name" value="Mob1_phocein"/>
    <property type="match status" value="1"/>
</dbReference>
<feature type="binding site" evidence="1">
    <location>
        <position position="82"/>
    </location>
    <ligand>
        <name>Zn(2+)</name>
        <dbReference type="ChEBI" id="CHEBI:29105"/>
    </ligand>
</feature>
<feature type="binding site" evidence="1">
    <location>
        <position position="164"/>
    </location>
    <ligand>
        <name>Zn(2+)</name>
        <dbReference type="ChEBI" id="CHEBI:29105"/>
    </ligand>
</feature>
<proteinExistence type="predicted"/>
<gene>
    <name evidence="3" type="ORF">DPX16_9597</name>
</gene>
<keyword evidence="2" id="KW-0472">Membrane</keyword>
<dbReference type="Proteomes" id="UP000281406">
    <property type="component" value="Unassembled WGS sequence"/>
</dbReference>
<dbReference type="SUPFAM" id="SSF101152">
    <property type="entry name" value="Mob1/phocein"/>
    <property type="match status" value="1"/>
</dbReference>